<protein>
    <recommendedName>
        <fullName evidence="8">Extracellular solute-binding protein</fullName>
    </recommendedName>
</protein>
<feature type="signal peptide" evidence="5">
    <location>
        <begin position="1"/>
        <end position="26"/>
    </location>
</feature>
<keyword evidence="4 5" id="KW-0732">Signal</keyword>
<comment type="similarity">
    <text evidence="2">Belongs to the bacterial solute-binding protein 1 family.</text>
</comment>
<dbReference type="AlphaFoldDB" id="A0A916NKD9"/>
<organism evidence="6 7">
    <name type="scientific">Paenibacillus solanacearum</name>
    <dbReference type="NCBI Taxonomy" id="2048548"/>
    <lineage>
        <taxon>Bacteria</taxon>
        <taxon>Bacillati</taxon>
        <taxon>Bacillota</taxon>
        <taxon>Bacilli</taxon>
        <taxon>Bacillales</taxon>
        <taxon>Paenibacillaceae</taxon>
        <taxon>Paenibacillus</taxon>
    </lineage>
</organism>
<gene>
    <name evidence="6" type="ORF">PAESOLCIP111_00147</name>
</gene>
<name>A0A916NKD9_9BACL</name>
<comment type="subcellular location">
    <subcellularLocation>
        <location evidence="1">Cell envelope</location>
    </subcellularLocation>
</comment>
<dbReference type="InterPro" id="IPR006059">
    <property type="entry name" value="SBP"/>
</dbReference>
<dbReference type="RefSeq" id="WP_218089979.1">
    <property type="nucleotide sequence ID" value="NZ_CAJVAS010000001.1"/>
</dbReference>
<keyword evidence="3" id="KW-0813">Transport</keyword>
<dbReference type="InterPro" id="IPR050490">
    <property type="entry name" value="Bact_solute-bd_prot1"/>
</dbReference>
<dbReference type="Pfam" id="PF01547">
    <property type="entry name" value="SBP_bac_1"/>
    <property type="match status" value="1"/>
</dbReference>
<keyword evidence="7" id="KW-1185">Reference proteome</keyword>
<feature type="chain" id="PRO_5038635805" description="Extracellular solute-binding protein" evidence="5">
    <location>
        <begin position="27"/>
        <end position="441"/>
    </location>
</feature>
<evidence type="ECO:0000256" key="2">
    <source>
        <dbReference type="ARBA" id="ARBA00008520"/>
    </source>
</evidence>
<dbReference type="EMBL" id="CAJVAS010000001">
    <property type="protein sequence ID" value="CAG7597446.1"/>
    <property type="molecule type" value="Genomic_DNA"/>
</dbReference>
<dbReference type="PROSITE" id="PS51257">
    <property type="entry name" value="PROKAR_LIPOPROTEIN"/>
    <property type="match status" value="1"/>
</dbReference>
<dbReference type="GO" id="GO:0030313">
    <property type="term" value="C:cell envelope"/>
    <property type="evidence" value="ECO:0007669"/>
    <property type="project" value="UniProtKB-SubCell"/>
</dbReference>
<evidence type="ECO:0000313" key="6">
    <source>
        <dbReference type="EMBL" id="CAG7597446.1"/>
    </source>
</evidence>
<proteinExistence type="inferred from homology"/>
<evidence type="ECO:0008006" key="8">
    <source>
        <dbReference type="Google" id="ProtNLM"/>
    </source>
</evidence>
<evidence type="ECO:0000256" key="1">
    <source>
        <dbReference type="ARBA" id="ARBA00004196"/>
    </source>
</evidence>
<dbReference type="PANTHER" id="PTHR43649">
    <property type="entry name" value="ARABINOSE-BINDING PROTEIN-RELATED"/>
    <property type="match status" value="1"/>
</dbReference>
<dbReference type="PANTHER" id="PTHR43649:SF31">
    <property type="entry name" value="SN-GLYCEROL-3-PHOSPHATE-BINDING PERIPLASMIC PROTEIN UGPB"/>
    <property type="match status" value="1"/>
</dbReference>
<evidence type="ECO:0000256" key="4">
    <source>
        <dbReference type="ARBA" id="ARBA00022729"/>
    </source>
</evidence>
<comment type="caution">
    <text evidence="6">The sequence shown here is derived from an EMBL/GenBank/DDBJ whole genome shotgun (WGS) entry which is preliminary data.</text>
</comment>
<reference evidence="6" key="1">
    <citation type="submission" date="2021-06" db="EMBL/GenBank/DDBJ databases">
        <authorList>
            <person name="Criscuolo A."/>
        </authorList>
    </citation>
    <scope>NUCLEOTIDE SEQUENCE</scope>
    <source>
        <strain evidence="6">CIP111600</strain>
    </source>
</reference>
<accession>A0A916NKD9</accession>
<evidence type="ECO:0000256" key="3">
    <source>
        <dbReference type="ARBA" id="ARBA00022448"/>
    </source>
</evidence>
<dbReference type="Proteomes" id="UP000693672">
    <property type="component" value="Unassembled WGS sequence"/>
</dbReference>
<sequence length="441" mass="49102">MNMHYGRKWALTGVSVCMIASMMTMAGCSGAKGTDEQPADKVVEKAADTTPVTLRVFMQQAFTDQQVNDIWLEPLKKKYPHISLEIQRPGKGVTLDSLMMSGETPDIIFAFNGILPTYDLSDLLMDMSPLIKKHAIDLQRFDPPVMQSIQSISKEGGIVALPFSQQFTALYYNKTLFDRFGVAYPKDGMLWEDAIALAKLLSRSDGNMTYAGLDVQTVSRVARPLAALLVDGRTDKPSVDTEAWRKAFDLVRTVYTIPNNERPQTTNSYDRFMKDKTLAMLATVNILDLGLEDAMKQGLDWDIAQYPSYKEAPNVATIVDSHVFSITKTSKHQDAAMLALKVFTSDEVQLKTTRTLGRLTILKDTGIKQQLGMDMPFLKGKHMEAITKSKIIASPVFSRFEFGANSTALTDAMYEYINGKDLNTTIRELGEKINSNIAAQK</sequence>
<evidence type="ECO:0000256" key="5">
    <source>
        <dbReference type="SAM" id="SignalP"/>
    </source>
</evidence>
<evidence type="ECO:0000313" key="7">
    <source>
        <dbReference type="Proteomes" id="UP000693672"/>
    </source>
</evidence>